<organism evidence="2 3">
    <name type="scientific">Plectus sambesii</name>
    <dbReference type="NCBI Taxonomy" id="2011161"/>
    <lineage>
        <taxon>Eukaryota</taxon>
        <taxon>Metazoa</taxon>
        <taxon>Ecdysozoa</taxon>
        <taxon>Nematoda</taxon>
        <taxon>Chromadorea</taxon>
        <taxon>Plectida</taxon>
        <taxon>Plectina</taxon>
        <taxon>Plectoidea</taxon>
        <taxon>Plectidae</taxon>
        <taxon>Plectus</taxon>
    </lineage>
</organism>
<name>A0A914UPV3_9BILA</name>
<evidence type="ECO:0000256" key="1">
    <source>
        <dbReference type="SAM" id="MobiDB-lite"/>
    </source>
</evidence>
<dbReference type="Proteomes" id="UP000887566">
    <property type="component" value="Unplaced"/>
</dbReference>
<dbReference type="WBParaSite" id="PSAMB.scaffold11588size3250.g34259.t1">
    <property type="protein sequence ID" value="PSAMB.scaffold11588size3250.g34259.t1"/>
    <property type="gene ID" value="PSAMB.scaffold11588size3250.g34259"/>
</dbReference>
<protein>
    <submittedName>
        <fullName evidence="3">Uncharacterized protein</fullName>
    </submittedName>
</protein>
<evidence type="ECO:0000313" key="2">
    <source>
        <dbReference type="Proteomes" id="UP000887566"/>
    </source>
</evidence>
<sequence>SNDDQDSQEANEQFGQDRPSNGERRPPFGRRPPNDDQEVNQQFGQDRPSNGERPPFGRRPPPPRDNFDPSGDFAKKEADENENF</sequence>
<feature type="compositionally biased region" description="Polar residues" evidence="1">
    <location>
        <begin position="39"/>
        <end position="48"/>
    </location>
</feature>
<keyword evidence="2" id="KW-1185">Reference proteome</keyword>
<evidence type="ECO:0000313" key="3">
    <source>
        <dbReference type="WBParaSite" id="PSAMB.scaffold11588size3250.g34259.t1"/>
    </source>
</evidence>
<proteinExistence type="predicted"/>
<dbReference type="AlphaFoldDB" id="A0A914UPV3"/>
<feature type="region of interest" description="Disordered" evidence="1">
    <location>
        <begin position="1"/>
        <end position="84"/>
    </location>
</feature>
<accession>A0A914UPV3</accession>
<reference evidence="3" key="1">
    <citation type="submission" date="2022-11" db="UniProtKB">
        <authorList>
            <consortium name="WormBaseParasite"/>
        </authorList>
    </citation>
    <scope>IDENTIFICATION</scope>
</reference>